<evidence type="ECO:0000313" key="3">
    <source>
        <dbReference type="Proteomes" id="UP000008068"/>
    </source>
</evidence>
<name>G0PD77_CAEBE</name>
<evidence type="ECO:0000256" key="1">
    <source>
        <dbReference type="SAM" id="MobiDB-lite"/>
    </source>
</evidence>
<dbReference type="PANTHER" id="PTHR36936">
    <property type="entry name" value="PROTEIN CBG25168"/>
    <property type="match status" value="1"/>
</dbReference>
<accession>G0PD77</accession>
<protein>
    <submittedName>
        <fullName evidence="2">Uncharacterized protein</fullName>
    </submittedName>
</protein>
<dbReference type="InParanoid" id="G0PD77"/>
<dbReference type="AlphaFoldDB" id="G0PD77"/>
<dbReference type="PANTHER" id="PTHR36936:SF2">
    <property type="entry name" value="C2H2-TYPE DOMAIN-CONTAINING PROTEIN"/>
    <property type="match status" value="1"/>
</dbReference>
<feature type="compositionally biased region" description="Basic residues" evidence="1">
    <location>
        <begin position="215"/>
        <end position="231"/>
    </location>
</feature>
<organism evidence="3">
    <name type="scientific">Caenorhabditis brenneri</name>
    <name type="common">Nematode worm</name>
    <dbReference type="NCBI Taxonomy" id="135651"/>
    <lineage>
        <taxon>Eukaryota</taxon>
        <taxon>Metazoa</taxon>
        <taxon>Ecdysozoa</taxon>
        <taxon>Nematoda</taxon>
        <taxon>Chromadorea</taxon>
        <taxon>Rhabditida</taxon>
        <taxon>Rhabditina</taxon>
        <taxon>Rhabditomorpha</taxon>
        <taxon>Rhabditoidea</taxon>
        <taxon>Rhabditidae</taxon>
        <taxon>Peloderinae</taxon>
        <taxon>Caenorhabditis</taxon>
    </lineage>
</organism>
<evidence type="ECO:0000313" key="2">
    <source>
        <dbReference type="EMBL" id="EGT51624.1"/>
    </source>
</evidence>
<feature type="region of interest" description="Disordered" evidence="1">
    <location>
        <begin position="194"/>
        <end position="231"/>
    </location>
</feature>
<reference evidence="3" key="1">
    <citation type="submission" date="2011-07" db="EMBL/GenBank/DDBJ databases">
        <authorList>
            <consortium name="Caenorhabditis brenneri Sequencing and Analysis Consortium"/>
            <person name="Wilson R.K."/>
        </authorList>
    </citation>
    <scope>NUCLEOTIDE SEQUENCE [LARGE SCALE GENOMIC DNA]</scope>
    <source>
        <strain evidence="3">PB2801</strain>
    </source>
</reference>
<proteinExistence type="predicted"/>
<gene>
    <name evidence="2" type="ORF">CAEBREN_24986</name>
</gene>
<dbReference type="EMBL" id="GL380266">
    <property type="protein sequence ID" value="EGT51624.1"/>
    <property type="molecule type" value="Genomic_DNA"/>
</dbReference>
<keyword evidence="3" id="KW-1185">Reference proteome</keyword>
<sequence length="231" mass="26436">MYHCFIFPHCNQSWFFRVNWNCEFCKISIFSELDAFNHIVSDEHLARVVQWHCTYCSKNGHEVYLGNMLYAFRHIFSGLHWKNMNYITCHSDIQFWTSWIDSVVEVDQPPAVIYNPRVPPPATVTLDSVPVARVVPMKAATVTQQEEKVTITSELQLLAAKSTVVQDTTVTLDTVDQIATVTPMEPADPVNTVVEQESAVAEQSKSEKPETAVTKKQKNRQKRDKKKCCIQ</sequence>
<dbReference type="HOGENOM" id="CLU_1200748_0_0_1"/>
<dbReference type="Proteomes" id="UP000008068">
    <property type="component" value="Unassembled WGS sequence"/>
</dbReference>